<organism evidence="4 5">
    <name type="scientific">Candidatus Shapirobacteria bacterium GW2011_GWE1_38_10</name>
    <dbReference type="NCBI Taxonomy" id="1618488"/>
    <lineage>
        <taxon>Bacteria</taxon>
        <taxon>Candidatus Shapironibacteriota</taxon>
    </lineage>
</organism>
<keyword evidence="2" id="KW-0472">Membrane</keyword>
<sequence length="449" mass="49829">MSFFSKPKVVLWPKDDSLEIYLDQSDNNTFSFEIDLWKEQDEESLRNLASFFHQNKISEVNVLLNDSYVITKTFVYDSVVTKLDPGEVITLAKDSTDFKISPESVTFDLEADNERTLVRTRIFNQEKFQVLTTNLQKLNLKVLDYETVSSAVAKLYSAFDNGQYFFFYPVNSHDYVAILANQGHVYLTSVIKKALPELKKLLNYAQAYFANKEPVQYLPDVNYNESEICQRFNKASNLPLPVLSFFVGSAKPLTAIIKTSPISKPASNIIDSNSQSPMENNKKSLLPIIAVFIITAIVASIIVWFILNQNKNTDINSPGGENKTEEISATPVTEAPTPTPIEISKDIKIQVLNATDINGQAATLKAELVKLGFTSVATGNSKESATKNEIQIKKTLAPDYFLQNLTEFASATTSELVSTSTYDVVFIIGVDLKTGSSVSSPSASPTLIP</sequence>
<dbReference type="Proteomes" id="UP000034231">
    <property type="component" value="Unassembled WGS sequence"/>
</dbReference>
<protein>
    <recommendedName>
        <fullName evidence="3">LytR/CpsA/Psr regulator C-terminal domain-containing protein</fullName>
    </recommendedName>
</protein>
<feature type="domain" description="LytR/CpsA/Psr regulator C-terminal" evidence="3">
    <location>
        <begin position="346"/>
        <end position="429"/>
    </location>
</feature>
<dbReference type="InterPro" id="IPR027381">
    <property type="entry name" value="LytR/CpsA/Psr_C"/>
</dbReference>
<evidence type="ECO:0000313" key="5">
    <source>
        <dbReference type="Proteomes" id="UP000034231"/>
    </source>
</evidence>
<dbReference type="EMBL" id="LBTX01000008">
    <property type="protein sequence ID" value="KKQ50130.1"/>
    <property type="molecule type" value="Genomic_DNA"/>
</dbReference>
<dbReference type="AlphaFoldDB" id="A0A0G0IGL9"/>
<keyword evidence="2" id="KW-0812">Transmembrane</keyword>
<reference evidence="4 5" key="1">
    <citation type="journal article" date="2015" name="Nature">
        <title>rRNA introns, odd ribosomes, and small enigmatic genomes across a large radiation of phyla.</title>
        <authorList>
            <person name="Brown C.T."/>
            <person name="Hug L.A."/>
            <person name="Thomas B.C."/>
            <person name="Sharon I."/>
            <person name="Castelle C.J."/>
            <person name="Singh A."/>
            <person name="Wilkins M.J."/>
            <person name="Williams K.H."/>
            <person name="Banfield J.F."/>
        </authorList>
    </citation>
    <scope>NUCLEOTIDE SEQUENCE [LARGE SCALE GENOMIC DNA]</scope>
</reference>
<feature type="region of interest" description="Disordered" evidence="1">
    <location>
        <begin position="315"/>
        <end position="335"/>
    </location>
</feature>
<keyword evidence="2" id="KW-1133">Transmembrane helix</keyword>
<evidence type="ECO:0000256" key="1">
    <source>
        <dbReference type="SAM" id="MobiDB-lite"/>
    </source>
</evidence>
<proteinExistence type="predicted"/>
<dbReference type="Gene3D" id="3.30.70.2390">
    <property type="match status" value="1"/>
</dbReference>
<accession>A0A0G0IGL9</accession>
<evidence type="ECO:0000313" key="4">
    <source>
        <dbReference type="EMBL" id="KKQ50130.1"/>
    </source>
</evidence>
<evidence type="ECO:0000256" key="2">
    <source>
        <dbReference type="SAM" id="Phobius"/>
    </source>
</evidence>
<name>A0A0G0IGL9_9BACT</name>
<evidence type="ECO:0000259" key="3">
    <source>
        <dbReference type="Pfam" id="PF13399"/>
    </source>
</evidence>
<dbReference type="Pfam" id="PF13399">
    <property type="entry name" value="LytR_C"/>
    <property type="match status" value="1"/>
</dbReference>
<feature type="transmembrane region" description="Helical" evidence="2">
    <location>
        <begin position="285"/>
        <end position="307"/>
    </location>
</feature>
<gene>
    <name evidence="4" type="ORF">US68_C0008G0015</name>
</gene>
<comment type="caution">
    <text evidence="4">The sequence shown here is derived from an EMBL/GenBank/DDBJ whole genome shotgun (WGS) entry which is preliminary data.</text>
</comment>